<accession>A0A143BJI5</accession>
<feature type="modified residue" description="N6-(pyridoxal phosphate)lysine" evidence="2 3">
    <location>
        <position position="46"/>
    </location>
</feature>
<dbReference type="AlphaFoldDB" id="A0A143BJI5"/>
<dbReference type="Gene3D" id="3.20.20.10">
    <property type="entry name" value="Alanine racemase"/>
    <property type="match status" value="1"/>
</dbReference>
<comment type="similarity">
    <text evidence="2 4">Belongs to the pyridoxal phosphate-binding protein YggS/PROSC family.</text>
</comment>
<dbReference type="NCBIfam" id="TIGR00044">
    <property type="entry name" value="YggS family pyridoxal phosphate-dependent enzyme"/>
    <property type="match status" value="1"/>
</dbReference>
<dbReference type="FunFam" id="3.20.20.10:FF:000018">
    <property type="entry name" value="Pyridoxal phosphate homeostasis protein"/>
    <property type="match status" value="1"/>
</dbReference>
<dbReference type="PIRSF" id="PIRSF004848">
    <property type="entry name" value="YBL036c_PLPDEIII"/>
    <property type="match status" value="1"/>
</dbReference>
<dbReference type="InterPro" id="IPR001608">
    <property type="entry name" value="Ala_racemase_N"/>
</dbReference>
<dbReference type="HAMAP" id="MF_02087">
    <property type="entry name" value="PLP_homeostasis"/>
    <property type="match status" value="1"/>
</dbReference>
<dbReference type="STRING" id="1379270.GEMMAAP_07610"/>
<dbReference type="InterPro" id="IPR029066">
    <property type="entry name" value="PLP-binding_barrel"/>
</dbReference>
<comment type="cofactor">
    <cofactor evidence="3">
        <name>pyridoxal 5'-phosphate</name>
        <dbReference type="ChEBI" id="CHEBI:597326"/>
    </cofactor>
</comment>
<keyword evidence="7" id="KW-1185">Reference proteome</keyword>
<comment type="function">
    <text evidence="2">Pyridoxal 5'-phosphate (PLP)-binding protein, which is involved in PLP homeostasis.</text>
</comment>
<dbReference type="Proteomes" id="UP000076404">
    <property type="component" value="Chromosome"/>
</dbReference>
<reference evidence="6 7" key="1">
    <citation type="journal article" date="2014" name="Proc. Natl. Acad. Sci. U.S.A.">
        <title>Functional type 2 photosynthetic reaction centers found in the rare bacterial phylum Gemmatimonadetes.</title>
        <authorList>
            <person name="Zeng Y."/>
            <person name="Feng F."/>
            <person name="Medova H."/>
            <person name="Dean J."/>
            <person name="Koblizek M."/>
        </authorList>
    </citation>
    <scope>NUCLEOTIDE SEQUENCE [LARGE SCALE GENOMIC DNA]</scope>
    <source>
        <strain evidence="6 7">AP64</strain>
    </source>
</reference>
<sequence length="235" mass="25105">MPISDHVTAVLRGAVQDAVAEVRTRIADARARGGHGQEVTLVAVTKTHGPEAVEAAYAAGVTDVGENRVQEAEAKMAQVTVPVRWHLIGHLQRNKARNALQFSLIHGMDSERLAVALHDEATRAGQSLDVLVQVNVSGETSKSGVAPVDVPAFAERLHRLPALRVRGVMTMAPFDADERVLREVFAGARAVRTALQSAGHAAEWLSMGMSGDYEIAVEEGATHVRLGTVLFGSRT</sequence>
<evidence type="ECO:0000256" key="1">
    <source>
        <dbReference type="ARBA" id="ARBA00022898"/>
    </source>
</evidence>
<dbReference type="SUPFAM" id="SSF51419">
    <property type="entry name" value="PLP-binding barrel"/>
    <property type="match status" value="1"/>
</dbReference>
<dbReference type="PANTHER" id="PTHR10146:SF14">
    <property type="entry name" value="PYRIDOXAL PHOSPHATE HOMEOSTASIS PROTEIN"/>
    <property type="match status" value="1"/>
</dbReference>
<proteinExistence type="inferred from homology"/>
<dbReference type="Pfam" id="PF01168">
    <property type="entry name" value="Ala_racemase_N"/>
    <property type="match status" value="1"/>
</dbReference>
<organism evidence="6 7">
    <name type="scientific">Gemmatimonas phototrophica</name>
    <dbReference type="NCBI Taxonomy" id="1379270"/>
    <lineage>
        <taxon>Bacteria</taxon>
        <taxon>Pseudomonadati</taxon>
        <taxon>Gemmatimonadota</taxon>
        <taxon>Gemmatimonadia</taxon>
        <taxon>Gemmatimonadales</taxon>
        <taxon>Gemmatimonadaceae</taxon>
        <taxon>Gemmatimonas</taxon>
    </lineage>
</organism>
<dbReference type="eggNOG" id="COG0325">
    <property type="taxonomic scope" value="Bacteria"/>
</dbReference>
<dbReference type="PANTHER" id="PTHR10146">
    <property type="entry name" value="PROLINE SYNTHETASE CO-TRANSCRIBED BACTERIAL HOMOLOG PROTEIN"/>
    <property type="match status" value="1"/>
</dbReference>
<name>A0A143BJI5_9BACT</name>
<evidence type="ECO:0000256" key="2">
    <source>
        <dbReference type="HAMAP-Rule" id="MF_02087"/>
    </source>
</evidence>
<dbReference type="CDD" id="cd00635">
    <property type="entry name" value="PLPDE_III_YBL036c_like"/>
    <property type="match status" value="1"/>
</dbReference>
<gene>
    <name evidence="6" type="ORF">GEMMAAP_07610</name>
</gene>
<dbReference type="InterPro" id="IPR011078">
    <property type="entry name" value="PyrdxlP_homeostasis"/>
</dbReference>
<feature type="domain" description="Alanine racemase N-terminal" evidence="5">
    <location>
        <begin position="24"/>
        <end position="234"/>
    </location>
</feature>
<dbReference type="EMBL" id="CP011454">
    <property type="protein sequence ID" value="AMW04745.1"/>
    <property type="molecule type" value="Genomic_DNA"/>
</dbReference>
<reference evidence="6 7" key="2">
    <citation type="journal article" date="2016" name="Environ. Microbiol. Rep.">
        <title>Metagenomic evidence for the presence of phototrophic Gemmatimonadetes bacteria in diverse environments.</title>
        <authorList>
            <person name="Zeng Y."/>
            <person name="Baumbach J."/>
            <person name="Barbosa E.G."/>
            <person name="Azevedo V."/>
            <person name="Zhang C."/>
            <person name="Koblizek M."/>
        </authorList>
    </citation>
    <scope>NUCLEOTIDE SEQUENCE [LARGE SCALE GENOMIC DNA]</scope>
    <source>
        <strain evidence="6 7">AP64</strain>
    </source>
</reference>
<evidence type="ECO:0000256" key="4">
    <source>
        <dbReference type="RuleBase" id="RU004514"/>
    </source>
</evidence>
<keyword evidence="1 2" id="KW-0663">Pyridoxal phosphate</keyword>
<evidence type="ECO:0000256" key="3">
    <source>
        <dbReference type="PIRSR" id="PIRSR004848-1"/>
    </source>
</evidence>
<dbReference type="KEGG" id="gph:GEMMAAP_07610"/>
<evidence type="ECO:0000259" key="5">
    <source>
        <dbReference type="Pfam" id="PF01168"/>
    </source>
</evidence>
<protein>
    <recommendedName>
        <fullName evidence="2">Pyridoxal phosphate homeostasis protein</fullName>
        <shortName evidence="2">PLP homeostasis protein</shortName>
    </recommendedName>
</protein>
<dbReference type="GO" id="GO:0030170">
    <property type="term" value="F:pyridoxal phosphate binding"/>
    <property type="evidence" value="ECO:0007669"/>
    <property type="project" value="UniProtKB-UniRule"/>
</dbReference>
<evidence type="ECO:0000313" key="6">
    <source>
        <dbReference type="EMBL" id="AMW04745.1"/>
    </source>
</evidence>
<dbReference type="RefSeq" id="WP_053334398.1">
    <property type="nucleotide sequence ID" value="NZ_CP011454.1"/>
</dbReference>
<evidence type="ECO:0000313" key="7">
    <source>
        <dbReference type="Proteomes" id="UP000076404"/>
    </source>
</evidence>